<dbReference type="GO" id="GO:0005509">
    <property type="term" value="F:calcium ion binding"/>
    <property type="evidence" value="ECO:0007669"/>
    <property type="project" value="InterPro"/>
</dbReference>
<dbReference type="InterPro" id="IPR015919">
    <property type="entry name" value="Cadherin-like_sf"/>
</dbReference>
<dbReference type="GO" id="GO:0016020">
    <property type="term" value="C:membrane"/>
    <property type="evidence" value="ECO:0007669"/>
    <property type="project" value="InterPro"/>
</dbReference>
<dbReference type="Pfam" id="PF18657">
    <property type="entry name" value="YDG"/>
    <property type="match status" value="1"/>
</dbReference>
<comment type="caution">
    <text evidence="3">The sequence shown here is derived from an EMBL/GenBank/DDBJ whole genome shotgun (WGS) entry which is preliminary data.</text>
</comment>
<evidence type="ECO:0000313" key="3">
    <source>
        <dbReference type="EMBL" id="TDP58856.1"/>
    </source>
</evidence>
<dbReference type="InterPro" id="IPR026444">
    <property type="entry name" value="Secre_tail"/>
</dbReference>
<evidence type="ECO:0000256" key="1">
    <source>
        <dbReference type="ARBA" id="ARBA00022729"/>
    </source>
</evidence>
<dbReference type="OrthoDB" id="1652165at2"/>
<sequence length="1478" mass="153845">MNKITQTLLSTTTVKLLLVVFLLFGLQSNAQNGIVGAGFTNGWNAGDVVGFDPSSGTSRIKILQPRGTGNQFFRMVRNWSGNVNQLGPFGCTDTDWTNPGVSYNNMPECANGAFFINCPNTTDNYVFKTPNSGTTSSNFVYFRVQGAIRSVSSVSQLPLTTSVTPGAATTVTATLDGALATGQAVYMRYTKDNYFTSTVVQLTGSGTTYTGTIPGAFNTAAANVSYYLFTSGTVTPSGADAEYYTINLNNNSGSNYTYTVTTPAAIYVHNFGTATFTTPASYNVAPNTFATNLSSSLWRNVGTNNWSGLTGSATGCLSTQTGNNTYTLTFNVATGFAVSVNSFNFWRLRSSGSGPTTVAMTINGISVLTGSAVPTTGANLGVTNVLNPVNGLTGTITVVLTFTGGSTGGTLRVDDFTLNGNVVAVPVAPPVVTGGSPTGTFNTVFTTYNISATNSPTAYAVASGSLPPGLTLNTTTGAITGTPTAAGSYTANVTATNAGGTSTPAALNFTINKANQTITFAALASKVYGDAAFTLTGTSTSGLTVTFASSVPTVADVVGNTVTIFGIGTTNITASQAGDANYNAATAVVRAQAVTAKPLTINNVTANNKTQDGTTAATLSGTPGLVGVVSGDEADVTISGTPTATFATAAPGTGIAVTVAGYTLAGAKSGNYTVAQPTGLTANITALGLPDATASTGILSNAFTANWTSVTDATSYVLDVSLFPTFQTGGGSATLSEGFTTYTTASSFNGFSLTGTGNYATTASSGTTGPNSVQFNDTGDTVLSPSLTGAATQLNFWLKSNGWSTAGGNNFLVEGFNGSSWVTIQNIPSTSVATTSGPAGGTQFVYNSGTTPALPSDITQFRFTITKTTGNVAFDDFSVTYATSLPSFVAGYNGLNVGNVTSYQVTGLSPETLYFYRVRAVRGTAQSGNSDVETALTAPAAVVWNGTAWSNVAGPDANIDAIIDGVYNTTTHGGFTAKQVTVQSGSLTIANAGVVTITNGLINELTEDDVIIENNGVLMQSGAVNLNTGAITVRRNSSQIKRQDYTAWSSPVANQGLYAFSPTTLPNRFYTYNTSTDQYSNAVGFNLTNLQYPSPLIAPNGINGTDLNAVPFEDAKGYLIRTPWNHPTAPASFAGEFVGVPNSGEITFGMTTGFNLVGNPYPSPINMTTFVDNNSANITTSLYFWRETNGSTLNNAYCQWNDGLFQSNSEAAVFDPQSVIRTGQGFFVEATATTDLVFNSGQRIADTANQFFRQDNNQDVYWLNLTNAAGAFSQAVVSYKDYATNGIDRYDGRNVGTPATSLTSVVEGQEFGIQGKASFVDTDVVPMNLKVETAGNYSIAIDHTVGVFNAGQTIYLKDNLVSSLHNLTQGAYNFTSEAGTFGTRFEVVYREGALNVDTPVLTEKQVVIYKNQSNDFVINTGNFEMSAVKVFDIRGRLLVERQAINATQTTISAGLSNEVLLVQITTGDGTVVTKKVVR</sequence>
<name>A0A4R6QAC2_9FLAO</name>
<dbReference type="SUPFAM" id="SSF49265">
    <property type="entry name" value="Fibronectin type III"/>
    <property type="match status" value="1"/>
</dbReference>
<evidence type="ECO:0000259" key="2">
    <source>
        <dbReference type="PROSITE" id="PS50853"/>
    </source>
</evidence>
<dbReference type="Proteomes" id="UP000295260">
    <property type="component" value="Unassembled WGS sequence"/>
</dbReference>
<dbReference type="NCBIfam" id="NF033708">
    <property type="entry name" value="T9SS_Cterm_ChiA"/>
    <property type="match status" value="1"/>
</dbReference>
<dbReference type="NCBIfam" id="TIGR04183">
    <property type="entry name" value="Por_Secre_tail"/>
    <property type="match status" value="1"/>
</dbReference>
<dbReference type="RefSeq" id="WP_133533346.1">
    <property type="nucleotide sequence ID" value="NZ_SNXR01000014.1"/>
</dbReference>
<dbReference type="CDD" id="cd00063">
    <property type="entry name" value="FN3"/>
    <property type="match status" value="1"/>
</dbReference>
<proteinExistence type="predicted"/>
<dbReference type="SMART" id="SM00060">
    <property type="entry name" value="FN3"/>
    <property type="match status" value="1"/>
</dbReference>
<organism evidence="3 4">
    <name type="scientific">Flavobacterium dankookense</name>
    <dbReference type="NCBI Taxonomy" id="706186"/>
    <lineage>
        <taxon>Bacteria</taxon>
        <taxon>Pseudomonadati</taxon>
        <taxon>Bacteroidota</taxon>
        <taxon>Flavobacteriia</taxon>
        <taxon>Flavobacteriales</taxon>
        <taxon>Flavobacteriaceae</taxon>
        <taxon>Flavobacterium</taxon>
    </lineage>
</organism>
<evidence type="ECO:0000313" key="4">
    <source>
        <dbReference type="Proteomes" id="UP000295260"/>
    </source>
</evidence>
<dbReference type="EMBL" id="SNXR01000014">
    <property type="protein sequence ID" value="TDP58856.1"/>
    <property type="molecule type" value="Genomic_DNA"/>
</dbReference>
<dbReference type="InterPro" id="IPR013783">
    <property type="entry name" value="Ig-like_fold"/>
</dbReference>
<accession>A0A4R6QAC2</accession>
<dbReference type="SUPFAM" id="SSF49313">
    <property type="entry name" value="Cadherin-like"/>
    <property type="match status" value="1"/>
</dbReference>
<protein>
    <submittedName>
        <fullName evidence="3">Fibronectin type III domain protein</fullName>
    </submittedName>
</protein>
<keyword evidence="4" id="KW-1185">Reference proteome</keyword>
<dbReference type="Gene3D" id="2.60.40.10">
    <property type="entry name" value="Immunoglobulins"/>
    <property type="match status" value="2"/>
</dbReference>
<dbReference type="InterPro" id="IPR003961">
    <property type="entry name" value="FN3_dom"/>
</dbReference>
<dbReference type="PROSITE" id="PS50853">
    <property type="entry name" value="FN3"/>
    <property type="match status" value="1"/>
</dbReference>
<keyword evidence="1" id="KW-0732">Signal</keyword>
<reference evidence="3 4" key="1">
    <citation type="submission" date="2019-03" db="EMBL/GenBank/DDBJ databases">
        <title>Genomic Encyclopedia of Archaeal and Bacterial Type Strains, Phase II (KMG-II): from individual species to whole genera.</title>
        <authorList>
            <person name="Goeker M."/>
        </authorList>
    </citation>
    <scope>NUCLEOTIDE SEQUENCE [LARGE SCALE GENOMIC DNA]</scope>
    <source>
        <strain evidence="3 4">DSM 25687</strain>
    </source>
</reference>
<dbReference type="InterPro" id="IPR036116">
    <property type="entry name" value="FN3_sf"/>
</dbReference>
<dbReference type="InterPro" id="IPR041248">
    <property type="entry name" value="YDG"/>
</dbReference>
<feature type="domain" description="Fibronectin type-III" evidence="2">
    <location>
        <begin position="848"/>
        <end position="940"/>
    </location>
</feature>
<gene>
    <name evidence="3" type="ORF">BC748_2099</name>
</gene>